<keyword evidence="7" id="KW-1185">Reference proteome</keyword>
<feature type="domain" description="Cathepsin propeptide inhibitor" evidence="5">
    <location>
        <begin position="30"/>
        <end position="87"/>
    </location>
</feature>
<dbReference type="GO" id="GO:0006508">
    <property type="term" value="P:proteolysis"/>
    <property type="evidence" value="ECO:0007669"/>
    <property type="project" value="UniProtKB-KW"/>
</dbReference>
<keyword evidence="2" id="KW-0645">Protease</keyword>
<dbReference type="STRING" id="2094558.A0A314XUJ5"/>
<dbReference type="SUPFAM" id="SSF54001">
    <property type="entry name" value="Cysteine proteinases"/>
    <property type="match status" value="1"/>
</dbReference>
<evidence type="ECO:0000256" key="2">
    <source>
        <dbReference type="ARBA" id="ARBA00022670"/>
    </source>
</evidence>
<dbReference type="Gene3D" id="3.90.70.10">
    <property type="entry name" value="Cysteine proteinases"/>
    <property type="match status" value="1"/>
</dbReference>
<evidence type="ECO:0000256" key="1">
    <source>
        <dbReference type="ARBA" id="ARBA00008455"/>
    </source>
</evidence>
<dbReference type="InterPro" id="IPR013201">
    <property type="entry name" value="Prot_inhib_I29"/>
</dbReference>
<evidence type="ECO:0000256" key="4">
    <source>
        <dbReference type="ARBA" id="ARBA00022807"/>
    </source>
</evidence>
<dbReference type="EMBL" id="PJQY01002285">
    <property type="protein sequence ID" value="PQP95013.1"/>
    <property type="molecule type" value="Genomic_DNA"/>
</dbReference>
<dbReference type="InterPro" id="IPR000668">
    <property type="entry name" value="Peptidase_C1A_C"/>
</dbReference>
<evidence type="ECO:0000256" key="3">
    <source>
        <dbReference type="ARBA" id="ARBA00022801"/>
    </source>
</evidence>
<protein>
    <submittedName>
        <fullName evidence="6">Zingipain-2-like</fullName>
    </submittedName>
</protein>
<dbReference type="GO" id="GO:0008234">
    <property type="term" value="F:cysteine-type peptidase activity"/>
    <property type="evidence" value="ECO:0007669"/>
    <property type="project" value="UniProtKB-KW"/>
</dbReference>
<dbReference type="Pfam" id="PF08246">
    <property type="entry name" value="Inhibitor_I29"/>
    <property type="match status" value="1"/>
</dbReference>
<keyword evidence="3" id="KW-0378">Hydrolase</keyword>
<dbReference type="InterPro" id="IPR013128">
    <property type="entry name" value="Peptidase_C1A"/>
</dbReference>
<dbReference type="Pfam" id="PF00112">
    <property type="entry name" value="Peptidase_C1"/>
    <property type="match status" value="1"/>
</dbReference>
<name>A0A314XUJ5_PRUYE</name>
<comment type="caution">
    <text evidence="6">The sequence shown here is derived from an EMBL/GenBank/DDBJ whole genome shotgun (WGS) entry which is preliminary data.</text>
</comment>
<keyword evidence="4" id="KW-0788">Thiol protease</keyword>
<proteinExistence type="inferred from homology"/>
<accession>A0A314XUJ5</accession>
<reference evidence="6 7" key="1">
    <citation type="submission" date="2018-02" db="EMBL/GenBank/DDBJ databases">
        <title>Draft genome of wild Prunus yedoensis var. nudiflora.</title>
        <authorList>
            <person name="Baek S."/>
            <person name="Kim J.-H."/>
            <person name="Choi K."/>
            <person name="Kim G.-B."/>
            <person name="Cho A."/>
            <person name="Jang H."/>
            <person name="Shin C.-H."/>
            <person name="Yu H.-J."/>
            <person name="Mun J.-H."/>
        </authorList>
    </citation>
    <scope>NUCLEOTIDE SEQUENCE [LARGE SCALE GENOMIC DNA]</scope>
    <source>
        <strain evidence="7">cv. Jeju island</strain>
        <tissue evidence="6">Leaf</tissue>
    </source>
</reference>
<dbReference type="SMART" id="SM00848">
    <property type="entry name" value="Inhibitor_I29"/>
    <property type="match status" value="1"/>
</dbReference>
<gene>
    <name evidence="6" type="ORF">Pyn_09248</name>
</gene>
<dbReference type="AlphaFoldDB" id="A0A314XUJ5"/>
<organism evidence="6 7">
    <name type="scientific">Prunus yedoensis var. nudiflora</name>
    <dbReference type="NCBI Taxonomy" id="2094558"/>
    <lineage>
        <taxon>Eukaryota</taxon>
        <taxon>Viridiplantae</taxon>
        <taxon>Streptophyta</taxon>
        <taxon>Embryophyta</taxon>
        <taxon>Tracheophyta</taxon>
        <taxon>Spermatophyta</taxon>
        <taxon>Magnoliopsida</taxon>
        <taxon>eudicotyledons</taxon>
        <taxon>Gunneridae</taxon>
        <taxon>Pentapetalae</taxon>
        <taxon>rosids</taxon>
        <taxon>fabids</taxon>
        <taxon>Rosales</taxon>
        <taxon>Rosaceae</taxon>
        <taxon>Amygdaloideae</taxon>
        <taxon>Amygdaleae</taxon>
        <taxon>Prunus</taxon>
    </lineage>
</organism>
<evidence type="ECO:0000313" key="7">
    <source>
        <dbReference type="Proteomes" id="UP000250321"/>
    </source>
</evidence>
<evidence type="ECO:0000259" key="5">
    <source>
        <dbReference type="SMART" id="SM00848"/>
    </source>
</evidence>
<dbReference type="Gene3D" id="1.10.287.2250">
    <property type="match status" value="1"/>
</dbReference>
<dbReference type="PANTHER" id="PTHR12411">
    <property type="entry name" value="CYSTEINE PROTEASE FAMILY C1-RELATED"/>
    <property type="match status" value="1"/>
</dbReference>
<dbReference type="OrthoDB" id="10253408at2759"/>
<dbReference type="Proteomes" id="UP000250321">
    <property type="component" value="Unassembled WGS sequence"/>
</dbReference>
<evidence type="ECO:0000313" key="6">
    <source>
        <dbReference type="EMBL" id="PQP95013.1"/>
    </source>
</evidence>
<dbReference type="InterPro" id="IPR038765">
    <property type="entry name" value="Papain-like_cys_pep_sf"/>
</dbReference>
<sequence>MSEEATSPSPSPTATSILSRGYPADVAQAFEQWMKEYELVYSGDEEKERRFSNFKKSFNFVENFMKGPKQSFTVGLNLFSDMDEDEKRAFHCTVPILHNPPPIPSNKRIKKRITFLDDFSRICGGGIDWSESFASIKRIRGQGLTFAVEGLHALIFQLQNPPMLSVQQLIDCNVANHGCEGGNVLDAFTYIISNEGLNTEQNYPYHGIQRTCDTVKEKGDGLEIDAYTS</sequence>
<comment type="similarity">
    <text evidence="1">Belongs to the peptidase C1 family.</text>
</comment>